<dbReference type="OrthoDB" id="4737208at2"/>
<gene>
    <name evidence="2" type="ORF">DMO24_02925</name>
</gene>
<dbReference type="SMART" id="SM00255">
    <property type="entry name" value="TIR"/>
    <property type="match status" value="1"/>
</dbReference>
<feature type="domain" description="TIR" evidence="1">
    <location>
        <begin position="60"/>
        <end position="187"/>
    </location>
</feature>
<dbReference type="InterPro" id="IPR000157">
    <property type="entry name" value="TIR_dom"/>
</dbReference>
<dbReference type="PROSITE" id="PS50104">
    <property type="entry name" value="TIR"/>
    <property type="match status" value="1"/>
</dbReference>
<dbReference type="AlphaFoldDB" id="A0A323VDC8"/>
<dbReference type="Proteomes" id="UP000247602">
    <property type="component" value="Unassembled WGS sequence"/>
</dbReference>
<sequence>MVGRLGTPGATGWTDNVRWTGELCDAPEEGLGASHSGTSPSFPVEGKGCPRVWRQAVDAPRWDVFISYSTKDREQVSHVVNDLESLGFRVWQDASTIGFADRIRDKIDEGIHNSSLLLIFISPRSLRSRWVLNELDAAMLREVSQNKPFVLPVLMGAASTGDLPGDLRGKKYLDLRHGFRRKYDAARANLVATIRVASLSDDQPAASVGPEMVVGDELVRFVVGYDFSQAREERPVPREAIAGLIKDFAESYLDELPEIMATDEMKRAFVERYGRHAIEKAIEFSMDQAKISLTRGLIQPELDSAFFAADTMIAMVQTNAQFIEDDSDDWMIAGFRPNGELFYAFRQKPDHARPR</sequence>
<dbReference type="Pfam" id="PF13676">
    <property type="entry name" value="TIR_2"/>
    <property type="match status" value="1"/>
</dbReference>
<dbReference type="SUPFAM" id="SSF52200">
    <property type="entry name" value="Toll/Interleukin receptor TIR domain"/>
    <property type="match status" value="1"/>
</dbReference>
<comment type="caution">
    <text evidence="2">The sequence shown here is derived from an EMBL/GenBank/DDBJ whole genome shotgun (WGS) entry which is preliminary data.</text>
</comment>
<name>A0A323VDC8_9ACTN</name>
<dbReference type="GO" id="GO:0007165">
    <property type="term" value="P:signal transduction"/>
    <property type="evidence" value="ECO:0007669"/>
    <property type="project" value="InterPro"/>
</dbReference>
<dbReference type="Gene3D" id="3.40.50.10140">
    <property type="entry name" value="Toll/interleukin-1 receptor homology (TIR) domain"/>
    <property type="match status" value="1"/>
</dbReference>
<reference evidence="2 3" key="1">
    <citation type="submission" date="2018-06" db="EMBL/GenBank/DDBJ databases">
        <title>Draft genome sequence of Modestobacter versicolor CP153-2.</title>
        <authorList>
            <person name="Gundlapally S.R."/>
        </authorList>
    </citation>
    <scope>NUCLEOTIDE SEQUENCE [LARGE SCALE GENOMIC DNA]</scope>
    <source>
        <strain evidence="2 3">CP153-2</strain>
    </source>
</reference>
<keyword evidence="3" id="KW-1185">Reference proteome</keyword>
<evidence type="ECO:0000259" key="1">
    <source>
        <dbReference type="PROSITE" id="PS50104"/>
    </source>
</evidence>
<protein>
    <recommendedName>
        <fullName evidence="1">TIR domain-containing protein</fullName>
    </recommendedName>
</protein>
<dbReference type="InterPro" id="IPR035897">
    <property type="entry name" value="Toll_tir_struct_dom_sf"/>
</dbReference>
<proteinExistence type="predicted"/>
<dbReference type="EMBL" id="QKNV01000018">
    <property type="protein sequence ID" value="PZA22834.1"/>
    <property type="molecule type" value="Genomic_DNA"/>
</dbReference>
<evidence type="ECO:0000313" key="3">
    <source>
        <dbReference type="Proteomes" id="UP000247602"/>
    </source>
</evidence>
<evidence type="ECO:0000313" key="2">
    <source>
        <dbReference type="EMBL" id="PZA22834.1"/>
    </source>
</evidence>
<organism evidence="2 3">
    <name type="scientific">Modestobacter versicolor</name>
    <dbReference type="NCBI Taxonomy" id="429133"/>
    <lineage>
        <taxon>Bacteria</taxon>
        <taxon>Bacillati</taxon>
        <taxon>Actinomycetota</taxon>
        <taxon>Actinomycetes</taxon>
        <taxon>Geodermatophilales</taxon>
        <taxon>Geodermatophilaceae</taxon>
        <taxon>Modestobacter</taxon>
    </lineage>
</organism>
<accession>A0A323VDC8</accession>